<organism evidence="2 3">
    <name type="scientific">Streptomyces lateritius</name>
    <dbReference type="NCBI Taxonomy" id="67313"/>
    <lineage>
        <taxon>Bacteria</taxon>
        <taxon>Bacillati</taxon>
        <taxon>Actinomycetota</taxon>
        <taxon>Actinomycetes</taxon>
        <taxon>Kitasatosporales</taxon>
        <taxon>Streptomycetaceae</taxon>
        <taxon>Streptomyces</taxon>
    </lineage>
</organism>
<dbReference type="RefSeq" id="WP_391934683.1">
    <property type="nucleotide sequence ID" value="NZ_JBIBSM010000007.1"/>
</dbReference>
<comment type="caution">
    <text evidence="2">The sequence shown here is derived from an EMBL/GenBank/DDBJ whole genome shotgun (WGS) entry which is preliminary data.</text>
</comment>
<evidence type="ECO:0000256" key="1">
    <source>
        <dbReference type="SAM" id="MobiDB-lite"/>
    </source>
</evidence>
<dbReference type="Pfam" id="PF19690">
    <property type="entry name" value="DUF6191"/>
    <property type="match status" value="1"/>
</dbReference>
<evidence type="ECO:0000313" key="2">
    <source>
        <dbReference type="EMBL" id="MFF8277380.1"/>
    </source>
</evidence>
<dbReference type="InterPro" id="IPR045684">
    <property type="entry name" value="DUF6191"/>
</dbReference>
<reference evidence="2 3" key="1">
    <citation type="submission" date="2024-10" db="EMBL/GenBank/DDBJ databases">
        <title>The Natural Products Discovery Center: Release of the First 8490 Sequenced Strains for Exploring Actinobacteria Biosynthetic Diversity.</title>
        <authorList>
            <person name="Kalkreuter E."/>
            <person name="Kautsar S.A."/>
            <person name="Yang D."/>
            <person name="Bader C.D."/>
            <person name="Teijaro C.N."/>
            <person name="Fluegel L."/>
            <person name="Davis C.M."/>
            <person name="Simpson J.R."/>
            <person name="Lauterbach L."/>
            <person name="Steele A.D."/>
            <person name="Gui C."/>
            <person name="Meng S."/>
            <person name="Li G."/>
            <person name="Viehrig K."/>
            <person name="Ye F."/>
            <person name="Su P."/>
            <person name="Kiefer A.F."/>
            <person name="Nichols A."/>
            <person name="Cepeda A.J."/>
            <person name="Yan W."/>
            <person name="Fan B."/>
            <person name="Jiang Y."/>
            <person name="Adhikari A."/>
            <person name="Zheng C.-J."/>
            <person name="Schuster L."/>
            <person name="Cowan T.M."/>
            <person name="Smanski M.J."/>
            <person name="Chevrette M.G."/>
            <person name="De Carvalho L.P.S."/>
            <person name="Shen B."/>
        </authorList>
    </citation>
    <scope>NUCLEOTIDE SEQUENCE [LARGE SCALE GENOMIC DNA]</scope>
    <source>
        <strain evidence="2 3">NPDC015755</strain>
    </source>
</reference>
<name>A0ABW6YCC2_9ACTN</name>
<feature type="region of interest" description="Disordered" evidence="1">
    <location>
        <begin position="1"/>
        <end position="96"/>
    </location>
</feature>
<dbReference type="EMBL" id="JBIBSM010000007">
    <property type="protein sequence ID" value="MFF8277380.1"/>
    <property type="molecule type" value="Genomic_DNA"/>
</dbReference>
<evidence type="ECO:0000313" key="3">
    <source>
        <dbReference type="Proteomes" id="UP001603013"/>
    </source>
</evidence>
<proteinExistence type="predicted"/>
<feature type="compositionally biased region" description="Basic and acidic residues" evidence="1">
    <location>
        <begin position="14"/>
        <end position="30"/>
    </location>
</feature>
<dbReference type="Proteomes" id="UP001603013">
    <property type="component" value="Unassembled WGS sequence"/>
</dbReference>
<accession>A0ABW6YCC2</accession>
<gene>
    <name evidence="2" type="ORF">ACF05T_14905</name>
</gene>
<protein>
    <submittedName>
        <fullName evidence="2">DUF6191 domain-containing protein</fullName>
    </submittedName>
</protein>
<keyword evidence="3" id="KW-1185">Reference proteome</keyword>
<sequence length="96" mass="10166">MFNLAEELFAPGRKHTDDERRRLALTREEPGDGDLSRGPIDLASGRVTIRVPGEGAREMPTDMPDTALTDAGPAEPGPSEPGPSDSSDIPQVVSGK</sequence>